<dbReference type="SMART" id="SM00320">
    <property type="entry name" value="WD40"/>
    <property type="match status" value="14"/>
</dbReference>
<dbReference type="SMART" id="SM00564">
    <property type="entry name" value="PQQ"/>
    <property type="match status" value="9"/>
</dbReference>
<evidence type="ECO:0000256" key="3">
    <source>
        <dbReference type="PROSITE-ProRule" id="PRU00221"/>
    </source>
</evidence>
<dbReference type="InterPro" id="IPR050995">
    <property type="entry name" value="WD-F-box_domain-protein"/>
</dbReference>
<feature type="repeat" description="WD" evidence="3">
    <location>
        <begin position="1000"/>
        <end position="1041"/>
    </location>
</feature>
<feature type="repeat" description="WD" evidence="3">
    <location>
        <begin position="1378"/>
        <end position="1419"/>
    </location>
</feature>
<feature type="domain" description="EML-like second beta-propeller" evidence="6">
    <location>
        <begin position="1260"/>
        <end position="1420"/>
    </location>
</feature>
<dbReference type="SUPFAM" id="SSF50998">
    <property type="entry name" value="Quinoprotein alcohol dehydrogenase-like"/>
    <property type="match status" value="2"/>
</dbReference>
<feature type="repeat" description="WD" evidence="3">
    <location>
        <begin position="1252"/>
        <end position="1293"/>
    </location>
</feature>
<evidence type="ECO:0000256" key="2">
    <source>
        <dbReference type="ARBA" id="ARBA00022737"/>
    </source>
</evidence>
<organism evidence="7 8">
    <name type="scientific">Pelatocladus maniniholoensis HA4357-MV3</name>
    <dbReference type="NCBI Taxonomy" id="1117104"/>
    <lineage>
        <taxon>Bacteria</taxon>
        <taxon>Bacillati</taxon>
        <taxon>Cyanobacteriota</taxon>
        <taxon>Cyanophyceae</taxon>
        <taxon>Nostocales</taxon>
        <taxon>Nostocaceae</taxon>
        <taxon>Pelatocladus</taxon>
    </lineage>
</organism>
<evidence type="ECO:0000313" key="7">
    <source>
        <dbReference type="EMBL" id="MBW4430337.1"/>
    </source>
</evidence>
<protein>
    <submittedName>
        <fullName evidence="7">CHAT domain-containing protein</fullName>
    </submittedName>
</protein>
<dbReference type="PROSITE" id="PS50082">
    <property type="entry name" value="WD_REPEATS_2"/>
    <property type="match status" value="14"/>
</dbReference>
<evidence type="ECO:0000259" key="4">
    <source>
        <dbReference type="Pfam" id="PF12770"/>
    </source>
</evidence>
<feature type="repeat" description="WD" evidence="3">
    <location>
        <begin position="1294"/>
        <end position="1335"/>
    </location>
</feature>
<feature type="repeat" description="WD" evidence="3">
    <location>
        <begin position="1504"/>
        <end position="1545"/>
    </location>
</feature>
<dbReference type="InterPro" id="IPR049052">
    <property type="entry name" value="nSTAND1"/>
</dbReference>
<feature type="repeat" description="WD" evidence="3">
    <location>
        <begin position="1336"/>
        <end position="1377"/>
    </location>
</feature>
<evidence type="ECO:0000259" key="6">
    <source>
        <dbReference type="Pfam" id="PF23414"/>
    </source>
</evidence>
<dbReference type="InterPro" id="IPR027417">
    <property type="entry name" value="P-loop_NTPase"/>
</dbReference>
<evidence type="ECO:0000259" key="5">
    <source>
        <dbReference type="Pfam" id="PF20703"/>
    </source>
</evidence>
<dbReference type="SUPFAM" id="SSF69322">
    <property type="entry name" value="Tricorn protease domain 2"/>
    <property type="match status" value="1"/>
</dbReference>
<feature type="domain" description="CHAT" evidence="4">
    <location>
        <begin position="206"/>
        <end position="342"/>
    </location>
</feature>
<name>A0A9E3H380_9NOST</name>
<evidence type="ECO:0000256" key="1">
    <source>
        <dbReference type="ARBA" id="ARBA00022574"/>
    </source>
</evidence>
<feature type="repeat" description="WD" evidence="3">
    <location>
        <begin position="1084"/>
        <end position="1125"/>
    </location>
</feature>
<gene>
    <name evidence="7" type="ORF">KME28_00820</name>
</gene>
<reference evidence="7" key="1">
    <citation type="submission" date="2021-05" db="EMBL/GenBank/DDBJ databases">
        <authorList>
            <person name="Pietrasiak N."/>
            <person name="Ward R."/>
            <person name="Stajich J.E."/>
            <person name="Kurbessoian T."/>
        </authorList>
    </citation>
    <scope>NUCLEOTIDE SEQUENCE</scope>
    <source>
        <strain evidence="7">HA4357-MV3</strain>
    </source>
</reference>
<dbReference type="PROSITE" id="PS50294">
    <property type="entry name" value="WD_REPEATS_REGION"/>
    <property type="match status" value="14"/>
</dbReference>
<feature type="repeat" description="WD" evidence="3">
    <location>
        <begin position="1042"/>
        <end position="1083"/>
    </location>
</feature>
<keyword evidence="1 3" id="KW-0853">WD repeat</keyword>
<dbReference type="PROSITE" id="PS00678">
    <property type="entry name" value="WD_REPEATS_1"/>
    <property type="match status" value="14"/>
</dbReference>
<dbReference type="Proteomes" id="UP000813215">
    <property type="component" value="Unassembled WGS sequence"/>
</dbReference>
<dbReference type="PANTHER" id="PTHR14604">
    <property type="entry name" value="WD40 REPEAT PF20"/>
    <property type="match status" value="1"/>
</dbReference>
<dbReference type="PANTHER" id="PTHR14604:SF4">
    <property type="entry name" value="F-BOX DOMAIN-CONTAINING PROTEIN"/>
    <property type="match status" value="1"/>
</dbReference>
<dbReference type="EMBL" id="JAHHHW010000010">
    <property type="protein sequence ID" value="MBW4430337.1"/>
    <property type="molecule type" value="Genomic_DNA"/>
</dbReference>
<dbReference type="Pfam" id="PF20703">
    <property type="entry name" value="nSTAND1"/>
    <property type="match status" value="1"/>
</dbReference>
<keyword evidence="2" id="KW-0677">Repeat</keyword>
<dbReference type="InterPro" id="IPR018391">
    <property type="entry name" value="PQQ_b-propeller_rpt"/>
</dbReference>
<reference evidence="7" key="2">
    <citation type="journal article" date="2022" name="Microbiol. Resour. Announc.">
        <title>Metagenome Sequencing to Explore Phylogenomics of Terrestrial Cyanobacteria.</title>
        <authorList>
            <person name="Ward R.D."/>
            <person name="Stajich J.E."/>
            <person name="Johansen J.R."/>
            <person name="Huntemann M."/>
            <person name="Clum A."/>
            <person name="Foster B."/>
            <person name="Foster B."/>
            <person name="Roux S."/>
            <person name="Palaniappan K."/>
            <person name="Varghese N."/>
            <person name="Mukherjee S."/>
            <person name="Reddy T.B.K."/>
            <person name="Daum C."/>
            <person name="Copeland A."/>
            <person name="Chen I.A."/>
            <person name="Ivanova N.N."/>
            <person name="Kyrpides N.C."/>
            <person name="Shapiro N."/>
            <person name="Eloe-Fadrosh E.A."/>
            <person name="Pietrasiak N."/>
        </authorList>
    </citation>
    <scope>NUCLEOTIDE SEQUENCE</scope>
    <source>
        <strain evidence="7">HA4357-MV3</strain>
    </source>
</reference>
<dbReference type="InterPro" id="IPR024983">
    <property type="entry name" value="CHAT_dom"/>
</dbReference>
<feature type="repeat" description="WD" evidence="3">
    <location>
        <begin position="1462"/>
        <end position="1503"/>
    </location>
</feature>
<dbReference type="Gene3D" id="2.130.10.10">
    <property type="entry name" value="YVTN repeat-like/Quinoprotein amine dehydrogenase"/>
    <property type="match status" value="7"/>
</dbReference>
<dbReference type="CDD" id="cd00200">
    <property type="entry name" value="WD40"/>
    <property type="match status" value="3"/>
</dbReference>
<dbReference type="Pfam" id="PF00400">
    <property type="entry name" value="WD40"/>
    <property type="match status" value="9"/>
</dbReference>
<dbReference type="SUPFAM" id="SSF52540">
    <property type="entry name" value="P-loop containing nucleoside triphosphate hydrolases"/>
    <property type="match status" value="1"/>
</dbReference>
<dbReference type="FunFam" id="2.130.10.10:FF:000228">
    <property type="entry name" value="COMPASS-like H3K4 histone methylase component WDR5A"/>
    <property type="match status" value="1"/>
</dbReference>
<comment type="caution">
    <text evidence="7">The sequence shown here is derived from an EMBL/GenBank/DDBJ whole genome shotgun (WGS) entry which is preliminary data.</text>
</comment>
<feature type="domain" description="Novel STAND NTPase 1" evidence="5">
    <location>
        <begin position="386"/>
        <end position="815"/>
    </location>
</feature>
<sequence>MEVWVNLKFGDGDFEQGFNKIQLQIDAFSNETNITQLETQLPPAPEIPSCYESWKKIYDLLAQPTSRGFKNNQVTNVSTDVCSEYAKYLREKLNQWLVPIKSQLEPVITSNTNADIRLIVNTHGVKSELTKNILHRIPWQECHLFGEHSSLETALSFKYSLFSSDGGATKPNSETFRRIKIISIFGDSINLDTSTDEKLIIDLEKRGAETIFLKEPKRETLHKLWDDPCDILFFAGHSESQEDGKKGIIAINPNDSLDLEEIPRTLKSAISKGLKLAIFNSCDGLGLAQRLADLNLPYVIVWREPVPDKIAQQFLNFFLSSYAGGDSLFTSVFKARGKLQELTGKSESEKPLPGVSCLPIICKNTLELPPSWEDLGGLSGKLPDCPYQGLSAFGEEDAPFFFGREKFVDQLVTAVQSKSLVTVVGASGSGKSSAVFAGLVPSLRKIGNVEIISFRPGNNPLGNLAIALNHPLNHHCHSPVPLQGENSIDTQHRLDQMVLEVDLRHDETKLCDAIASIVKNLTPLPPFPRREGGSKSSPPLAGEGLGERSHLVLIADQFEELYTLTPQEERQHFLDALIYAIAHAPKFILVLTLRADFYGYALSYRPFSDALQKGIYNLGPMNWEELRSSVEKPAHKMKVELEEGLAETLIKDLGNEPGRLPLLEFTLMQLWQNPRKWFLTHEAYQEIGGLEKALANYANTVLDKLSQDDRKRAEKIFIQLVRPGEGTEDTRRVATRKEVGDANWDLVQQLADARLLVTSCDEISENKEETVEIIHEALIREWGTFRQWIQDNREFRTWQERLKPNVREWQDHQYNSGRLLQETPLNVALKWYSDRIDELTLQEKEFIEASAEKQNKQEREKKRRNQLTILGLTTGLAITLFLAALSEISRTDAEASRLSTTSEKYFNQNDHEGALAGAIKAGKLVKNSIWKSWIAPETRMQVVLTLREIVYDYRVKNFKGHTHWVNGVSFSKDSKIVASASFDGTVKLWDVTTGQDIKTLKGHKSQVTSVSFSPNGKTIASASFDGTVKLWDVKTDREIKTFKGHNSKVLSVSFANDGKIVASASSDKTVKLWDVTTGQEVETFKGHVDEVWGVSFSPNDKTVASVSSDKTVKLWDVTTGQEIKTLKGHNSKVLGVSFSPDSKIVASASEDTTVKLWNVTTGRDIKTLKGHRNWVYGVSFSPDGKTVASASSDKTIKLWDVKTGQEVETFNGHADEVNSVSFSNNGKSVASASRDQTVKVWDLTTAQKVKILEGHNSQVLGVSFSPNGKIVASASEDKTVKLWDVTTGQKIKTLKGHISQVLGVSFSPDGKTVASASEDKTVKLWNVTTGQEIKTFKGHRGKVRGASFSPDGKTIASASEDSTVKLWNVTTGQEVKTLKGHISQVLGVSFSPDGKTVASASEDSTVKLWNIATGQVIKTLKGHIEWVYGVSFSPNNKIVASASSDGTVKLWDVITGRDIGTLKGHTDEVISVSFSPDGETVASASRDKTVKLWDVTTGREIKTLEGHKDWVNNVSFSPDAKTVASASKDGTVILWNFDLDNLLVQGCDLIQSYLRNNFDVNEGDRKLCDRVGKKH</sequence>
<dbReference type="InterPro" id="IPR019775">
    <property type="entry name" value="WD40_repeat_CS"/>
</dbReference>
<feature type="repeat" description="WD" evidence="3">
    <location>
        <begin position="1126"/>
        <end position="1167"/>
    </location>
</feature>
<dbReference type="InterPro" id="IPR011047">
    <property type="entry name" value="Quinoprotein_ADH-like_sf"/>
</dbReference>
<accession>A0A9E3H380</accession>
<feature type="repeat" description="WD" evidence="3">
    <location>
        <begin position="958"/>
        <end position="999"/>
    </location>
</feature>
<dbReference type="InterPro" id="IPR001680">
    <property type="entry name" value="WD40_rpt"/>
</dbReference>
<feature type="repeat" description="WD" evidence="3">
    <location>
        <begin position="1168"/>
        <end position="1209"/>
    </location>
</feature>
<feature type="repeat" description="WD" evidence="3">
    <location>
        <begin position="1210"/>
        <end position="1251"/>
    </location>
</feature>
<dbReference type="InterPro" id="IPR055442">
    <property type="entry name" value="Beta-prop_EML-like_2nd"/>
</dbReference>
<dbReference type="Pfam" id="PF12770">
    <property type="entry name" value="CHAT"/>
    <property type="match status" value="1"/>
</dbReference>
<proteinExistence type="predicted"/>
<dbReference type="PRINTS" id="PR00320">
    <property type="entry name" value="GPROTEINBRPT"/>
</dbReference>
<dbReference type="InterPro" id="IPR020472">
    <property type="entry name" value="WD40_PAC1"/>
</dbReference>
<dbReference type="Pfam" id="PF23414">
    <property type="entry name" value="Beta-prop_EML_2"/>
    <property type="match status" value="1"/>
</dbReference>
<feature type="repeat" description="WD" evidence="3">
    <location>
        <begin position="1420"/>
        <end position="1461"/>
    </location>
</feature>
<evidence type="ECO:0000313" key="8">
    <source>
        <dbReference type="Proteomes" id="UP000813215"/>
    </source>
</evidence>
<dbReference type="InterPro" id="IPR015943">
    <property type="entry name" value="WD40/YVTN_repeat-like_dom_sf"/>
</dbReference>